<protein>
    <submittedName>
        <fullName evidence="2">Uncharacterized protein</fullName>
    </submittedName>
</protein>
<feature type="region of interest" description="Disordered" evidence="1">
    <location>
        <begin position="19"/>
        <end position="49"/>
    </location>
</feature>
<organism evidence="2 3">
    <name type="scientific">Actinomadura vinacea</name>
    <dbReference type="NCBI Taxonomy" id="115336"/>
    <lineage>
        <taxon>Bacteria</taxon>
        <taxon>Bacillati</taxon>
        <taxon>Actinomycetota</taxon>
        <taxon>Actinomycetes</taxon>
        <taxon>Streptosporangiales</taxon>
        <taxon>Thermomonosporaceae</taxon>
        <taxon>Actinomadura</taxon>
    </lineage>
</organism>
<accession>A0ABP5VU87</accession>
<keyword evidence="3" id="KW-1185">Reference proteome</keyword>
<evidence type="ECO:0000256" key="1">
    <source>
        <dbReference type="SAM" id="MobiDB-lite"/>
    </source>
</evidence>
<dbReference type="EMBL" id="BAAARW010000008">
    <property type="protein sequence ID" value="GAA2411958.1"/>
    <property type="molecule type" value="Genomic_DNA"/>
</dbReference>
<dbReference type="Proteomes" id="UP001501231">
    <property type="component" value="Unassembled WGS sequence"/>
</dbReference>
<gene>
    <name evidence="2" type="ORF">GCM10010191_21620</name>
</gene>
<reference evidence="3" key="1">
    <citation type="journal article" date="2019" name="Int. J. Syst. Evol. Microbiol.">
        <title>The Global Catalogue of Microorganisms (GCM) 10K type strain sequencing project: providing services to taxonomists for standard genome sequencing and annotation.</title>
        <authorList>
            <consortium name="The Broad Institute Genomics Platform"/>
            <consortium name="The Broad Institute Genome Sequencing Center for Infectious Disease"/>
            <person name="Wu L."/>
            <person name="Ma J."/>
        </authorList>
    </citation>
    <scope>NUCLEOTIDE SEQUENCE [LARGE SCALE GENOMIC DNA]</scope>
    <source>
        <strain evidence="3">JCM 3325</strain>
    </source>
</reference>
<sequence>MCRCFDGLLAAGAIAIDTTRQLEGGGKPADGPPGPLPRSKTDAVGEAAD</sequence>
<name>A0ABP5VU87_9ACTN</name>
<evidence type="ECO:0000313" key="2">
    <source>
        <dbReference type="EMBL" id="GAA2411958.1"/>
    </source>
</evidence>
<evidence type="ECO:0000313" key="3">
    <source>
        <dbReference type="Proteomes" id="UP001501231"/>
    </source>
</evidence>
<comment type="caution">
    <text evidence="2">The sequence shown here is derived from an EMBL/GenBank/DDBJ whole genome shotgun (WGS) entry which is preliminary data.</text>
</comment>
<proteinExistence type="predicted"/>